<dbReference type="AlphaFoldDB" id="R7QBI6"/>
<dbReference type="EMBL" id="HG001718">
    <property type="protein sequence ID" value="CDF35138.1"/>
    <property type="molecule type" value="Genomic_DNA"/>
</dbReference>
<gene>
    <name evidence="1" type="ORF">CHC_T00003071001</name>
</gene>
<dbReference type="RefSeq" id="XP_005714957.1">
    <property type="nucleotide sequence ID" value="XM_005714900.1"/>
</dbReference>
<name>R7QBI6_CHOCR</name>
<sequence>MEPLSGCEKSTSLQSRGDDSVVFDAKERIELSTSKSKDLSALETENGISTQISSFLSSGDIDGIAGATSSSKYG</sequence>
<evidence type="ECO:0000313" key="1">
    <source>
        <dbReference type="EMBL" id="CDF35138.1"/>
    </source>
</evidence>
<proteinExistence type="predicted"/>
<dbReference type="Gramene" id="CDF35138">
    <property type="protein sequence ID" value="CDF35138"/>
    <property type="gene ID" value="CHC_T00003071001"/>
</dbReference>
<reference evidence="2" key="1">
    <citation type="journal article" date="2013" name="Proc. Natl. Acad. Sci. U.S.A.">
        <title>Genome structure and metabolic features in the red seaweed Chondrus crispus shed light on evolution of the Archaeplastida.</title>
        <authorList>
            <person name="Collen J."/>
            <person name="Porcel B."/>
            <person name="Carre W."/>
            <person name="Ball S.G."/>
            <person name="Chaparro C."/>
            <person name="Tonon T."/>
            <person name="Barbeyron T."/>
            <person name="Michel G."/>
            <person name="Noel B."/>
            <person name="Valentin K."/>
            <person name="Elias M."/>
            <person name="Artiguenave F."/>
            <person name="Arun A."/>
            <person name="Aury J.M."/>
            <person name="Barbosa-Neto J.F."/>
            <person name="Bothwell J.H."/>
            <person name="Bouget F.Y."/>
            <person name="Brillet L."/>
            <person name="Cabello-Hurtado F."/>
            <person name="Capella-Gutierrez S."/>
            <person name="Charrier B."/>
            <person name="Cladiere L."/>
            <person name="Cock J.M."/>
            <person name="Coelho S.M."/>
            <person name="Colleoni C."/>
            <person name="Czjzek M."/>
            <person name="Da Silva C."/>
            <person name="Delage L."/>
            <person name="Denoeud F."/>
            <person name="Deschamps P."/>
            <person name="Dittami S.M."/>
            <person name="Gabaldon T."/>
            <person name="Gachon C.M."/>
            <person name="Groisillier A."/>
            <person name="Herve C."/>
            <person name="Jabbari K."/>
            <person name="Katinka M."/>
            <person name="Kloareg B."/>
            <person name="Kowalczyk N."/>
            <person name="Labadie K."/>
            <person name="Leblanc C."/>
            <person name="Lopez P.J."/>
            <person name="McLachlan D.H."/>
            <person name="Meslet-Cladiere L."/>
            <person name="Moustafa A."/>
            <person name="Nehr Z."/>
            <person name="Nyvall Collen P."/>
            <person name="Panaud O."/>
            <person name="Partensky F."/>
            <person name="Poulain J."/>
            <person name="Rensing S.A."/>
            <person name="Rousvoal S."/>
            <person name="Samson G."/>
            <person name="Symeonidi A."/>
            <person name="Weissenbach J."/>
            <person name="Zambounis A."/>
            <person name="Wincker P."/>
            <person name="Boyen C."/>
        </authorList>
    </citation>
    <scope>NUCLEOTIDE SEQUENCE [LARGE SCALE GENOMIC DNA]</scope>
    <source>
        <strain evidence="2">cv. Stackhouse</strain>
    </source>
</reference>
<dbReference type="KEGG" id="ccp:CHC_T00003071001"/>
<accession>R7QBI6</accession>
<dbReference type="GeneID" id="17322659"/>
<organism evidence="1 2">
    <name type="scientific">Chondrus crispus</name>
    <name type="common">Carrageen Irish moss</name>
    <name type="synonym">Polymorpha crispa</name>
    <dbReference type="NCBI Taxonomy" id="2769"/>
    <lineage>
        <taxon>Eukaryota</taxon>
        <taxon>Rhodophyta</taxon>
        <taxon>Florideophyceae</taxon>
        <taxon>Rhodymeniophycidae</taxon>
        <taxon>Gigartinales</taxon>
        <taxon>Gigartinaceae</taxon>
        <taxon>Chondrus</taxon>
    </lineage>
</organism>
<protein>
    <submittedName>
        <fullName evidence="1">Uncharacterized protein</fullName>
    </submittedName>
</protein>
<evidence type="ECO:0000313" key="2">
    <source>
        <dbReference type="Proteomes" id="UP000012073"/>
    </source>
</evidence>
<keyword evidence="2" id="KW-1185">Reference proteome</keyword>
<dbReference type="Proteomes" id="UP000012073">
    <property type="component" value="Unassembled WGS sequence"/>
</dbReference>